<dbReference type="OrthoDB" id="202569at2157"/>
<keyword evidence="1" id="KW-0472">Membrane</keyword>
<keyword evidence="1" id="KW-0812">Transmembrane</keyword>
<geneLocation type="plasmid" evidence="2">
    <name>unnamed1</name>
</geneLocation>
<dbReference type="Pfam" id="PF14221">
    <property type="entry name" value="DUF4330"/>
    <property type="match status" value="2"/>
</dbReference>
<protein>
    <recommendedName>
        <fullName evidence="4">DUF4330 domain-containing protein</fullName>
    </recommendedName>
</protein>
<dbReference type="GeneID" id="35594700"/>
<dbReference type="Proteomes" id="UP000236584">
    <property type="component" value="Plasmid unnamed1"/>
</dbReference>
<dbReference type="InterPro" id="IPR025480">
    <property type="entry name" value="DUF4330"/>
</dbReference>
<dbReference type="AlphaFoldDB" id="A0A2I8VQH8"/>
<feature type="transmembrane region" description="Helical" evidence="1">
    <location>
        <begin position="12"/>
        <end position="37"/>
    </location>
</feature>
<name>A0A2I8VQH8_9EURY</name>
<reference evidence="2 3" key="1">
    <citation type="submission" date="2018-01" db="EMBL/GenBank/DDBJ databases">
        <title>Complete genome sequence of Salinigranum rubrum GX10T, an extremely halophilic archaeon isolated from a marine solar saltern.</title>
        <authorList>
            <person name="Han S."/>
        </authorList>
    </citation>
    <scope>NUCLEOTIDE SEQUENCE [LARGE SCALE GENOMIC DNA]</scope>
    <source>
        <strain evidence="2 3">GX10</strain>
        <plasmid evidence="3">Plasmid unnamed1</plasmid>
    </source>
</reference>
<organism evidence="2 3">
    <name type="scientific">Salinigranum rubrum</name>
    <dbReference type="NCBI Taxonomy" id="755307"/>
    <lineage>
        <taxon>Archaea</taxon>
        <taxon>Methanobacteriati</taxon>
        <taxon>Methanobacteriota</taxon>
        <taxon>Stenosarchaea group</taxon>
        <taxon>Halobacteria</taxon>
        <taxon>Halobacteriales</taxon>
        <taxon>Haloferacaceae</taxon>
        <taxon>Salinigranum</taxon>
    </lineage>
</organism>
<accession>A0A2I8VQH8</accession>
<keyword evidence="1" id="KW-1133">Transmembrane helix</keyword>
<keyword evidence="2" id="KW-0614">Plasmid</keyword>
<sequence length="366" mass="39023">MEILDEDGNLLGVVNIVDAFVIIFILAVIIGGVTLVFGEDNADEEPTLGTTHVTLDFGTQPAFIASEINTGDTYSAGGNSQLTLTDVYFASQGNGTRIIARAALQAPVSGDSISYSDAPPRLGRTLEVTTDRYQVSGQIQSVGQNESLVREDSAVVLESVMGTAEAREVTAGDQVRLGGRTVATIENVNKFATQDPDQTRLVVGVSLQTLALNGQQQFGTTPIQQGTAIMLDTGEYTFSGPIQRVGTSQPLESVTTRTVKVQMSDIREERASAIQPGMTEQNGDLTTARVTDVEIRPSPMILTADNGSVNVAEHPVNRDVVITMELRMQETRNGVRFKGQSLRQGSTVVFDLGTISIEASVVNVSA</sequence>
<dbReference type="KEGG" id="srub:C2R22_21370"/>
<proteinExistence type="predicted"/>
<evidence type="ECO:0000256" key="1">
    <source>
        <dbReference type="SAM" id="Phobius"/>
    </source>
</evidence>
<dbReference type="EMBL" id="CP026310">
    <property type="protein sequence ID" value="AUV84134.1"/>
    <property type="molecule type" value="Genomic_DNA"/>
</dbReference>
<evidence type="ECO:0000313" key="2">
    <source>
        <dbReference type="EMBL" id="AUV84134.1"/>
    </source>
</evidence>
<keyword evidence="3" id="KW-1185">Reference proteome</keyword>
<evidence type="ECO:0000313" key="3">
    <source>
        <dbReference type="Proteomes" id="UP000236584"/>
    </source>
</evidence>
<evidence type="ECO:0008006" key="4">
    <source>
        <dbReference type="Google" id="ProtNLM"/>
    </source>
</evidence>
<gene>
    <name evidence="2" type="ORF">C2R22_21370</name>
</gene>
<dbReference type="RefSeq" id="WP_103427823.1">
    <property type="nucleotide sequence ID" value="NZ_CP026310.1"/>
</dbReference>